<dbReference type="Gene3D" id="1.10.390.10">
    <property type="entry name" value="Neutral Protease Domain 2"/>
    <property type="match status" value="1"/>
</dbReference>
<feature type="domain" description="Peptidase M61 N-terminal" evidence="2">
    <location>
        <begin position="40"/>
        <end position="222"/>
    </location>
</feature>
<organism evidence="3 4">
    <name type="scientific">Pontimicrobium aquaticum</name>
    <dbReference type="NCBI Taxonomy" id="2565367"/>
    <lineage>
        <taxon>Bacteria</taxon>
        <taxon>Pseudomonadati</taxon>
        <taxon>Bacteroidota</taxon>
        <taxon>Flavobacteriia</taxon>
        <taxon>Flavobacteriales</taxon>
        <taxon>Flavobacteriaceae</taxon>
        <taxon>Pontimicrobium</taxon>
    </lineage>
</organism>
<dbReference type="Proteomes" id="UP000307657">
    <property type="component" value="Unassembled WGS sequence"/>
</dbReference>
<evidence type="ECO:0000313" key="3">
    <source>
        <dbReference type="EMBL" id="TJY37058.1"/>
    </source>
</evidence>
<dbReference type="SUPFAM" id="SSF55486">
    <property type="entry name" value="Metalloproteases ('zincins'), catalytic domain"/>
    <property type="match status" value="1"/>
</dbReference>
<dbReference type="Gene3D" id="2.30.42.10">
    <property type="match status" value="1"/>
</dbReference>
<dbReference type="RefSeq" id="WP_136841173.1">
    <property type="nucleotide sequence ID" value="NZ_SUPL01000002.1"/>
</dbReference>
<evidence type="ECO:0000259" key="2">
    <source>
        <dbReference type="Pfam" id="PF17899"/>
    </source>
</evidence>
<comment type="caution">
    <text evidence="3">The sequence shown here is derived from an EMBL/GenBank/DDBJ whole genome shotgun (WGS) entry which is preliminary data.</text>
</comment>
<dbReference type="PROSITE" id="PS51257">
    <property type="entry name" value="PROKAR_LIPOPROTEIN"/>
    <property type="match status" value="1"/>
</dbReference>
<dbReference type="OrthoDB" id="9778516at2"/>
<dbReference type="EMBL" id="SUPL01000002">
    <property type="protein sequence ID" value="TJY37058.1"/>
    <property type="molecule type" value="Genomic_DNA"/>
</dbReference>
<dbReference type="InterPro" id="IPR040756">
    <property type="entry name" value="Peptidase_M61_N"/>
</dbReference>
<accession>A0A4U0EYS2</accession>
<feature type="domain" description="Peptidase M61 catalytic" evidence="1">
    <location>
        <begin position="316"/>
        <end position="424"/>
    </location>
</feature>
<protein>
    <submittedName>
        <fullName evidence="3">Peptidase M61</fullName>
    </submittedName>
</protein>
<dbReference type="Gene3D" id="2.60.40.3650">
    <property type="match status" value="1"/>
</dbReference>
<dbReference type="AlphaFoldDB" id="A0A4U0EYS2"/>
<gene>
    <name evidence="3" type="ORF">E5167_03690</name>
</gene>
<dbReference type="Pfam" id="PF05299">
    <property type="entry name" value="Peptidase_M61"/>
    <property type="match status" value="1"/>
</dbReference>
<sequence length="633" mass="72015">MNKSLLKKLFLLTVIVSFVSCKSSKNLNNNLASSIPISCEINVARMTDDKVPVIINPGKFTQDKVVYRIPRAIPGSYEIKDFGTYIENFKALDYNGNELSFTKIDPSSWEIESASNLDKIVYEVNDTFDDVDETGEPKIFPPGGTNIEPNNYVLNLHGFIGYFDSLKNNQYDLAVSAPTSFVRSSALESRGEKVNADGNSKTSYYHATRYFDITDNPMMYGDLDVEEFMVGDIKIVLSLFSPNKKHHASEIKETIYKMMEAQKAYLGNLNSTTRYDIFLYLIDKPIRVTGALEHHTSTVVVTQENRSKKDLADFLTDVVSHEFFHIVTPLSVHSEDVHYFDYNKPTFSKHLWMYEGLTEYFANHFQVKEGLISNEELYDRINSVIKSSRGYYDDTMSFTKMSENVIDEPYARNYGNVYQKGALIGMCLDILIREGSNGNRSVLSLMKELSIKYGKNKPFDDDKIIDEIVTMTYPSVGTFFNNHVIGTTPINYNQILQKVGLNIVKEKIPGNYILTRGGQGPPMVSLDQDNKVIRFNEWVKRNAFWTAQGALPNDIFREINGQEITLGNAEKIFVEQVSKWQPGTKIEVKLERDGKEIIIDATTTPVFDEEDVIRPVDNPTDKQVKIRNAWLKG</sequence>
<dbReference type="Pfam" id="PF17899">
    <property type="entry name" value="Peptidase_M61_N"/>
    <property type="match status" value="1"/>
</dbReference>
<evidence type="ECO:0000259" key="1">
    <source>
        <dbReference type="Pfam" id="PF05299"/>
    </source>
</evidence>
<name>A0A4U0EYS2_9FLAO</name>
<evidence type="ECO:0000313" key="4">
    <source>
        <dbReference type="Proteomes" id="UP000307657"/>
    </source>
</evidence>
<dbReference type="InterPro" id="IPR027268">
    <property type="entry name" value="Peptidase_M4/M1_CTD_sf"/>
</dbReference>
<reference evidence="3 4" key="1">
    <citation type="submission" date="2019-04" db="EMBL/GenBank/DDBJ databases">
        <title>Lacinutrix sp. nov., isolated from marine water.</title>
        <authorList>
            <person name="Kim W."/>
        </authorList>
    </citation>
    <scope>NUCLEOTIDE SEQUENCE [LARGE SCALE GENOMIC DNA]</scope>
    <source>
        <strain evidence="3 4">CAU 1491</strain>
    </source>
</reference>
<dbReference type="InterPro" id="IPR007963">
    <property type="entry name" value="Peptidase_M61_catalytic"/>
</dbReference>
<keyword evidence="4" id="KW-1185">Reference proteome</keyword>
<dbReference type="InterPro" id="IPR036034">
    <property type="entry name" value="PDZ_sf"/>
</dbReference>
<proteinExistence type="predicted"/>